<evidence type="ECO:0000256" key="3">
    <source>
        <dbReference type="ARBA" id="ARBA00023180"/>
    </source>
</evidence>
<dbReference type="PRINTS" id="PR00722">
    <property type="entry name" value="CHYMOTRYPSIN"/>
</dbReference>
<evidence type="ECO:0000256" key="5">
    <source>
        <dbReference type="RuleBase" id="RU363034"/>
    </source>
</evidence>
<evidence type="ECO:0000256" key="1">
    <source>
        <dbReference type="ARBA" id="ARBA00022729"/>
    </source>
</evidence>
<sequence length="273" mass="29644">MKLFVVLCVCEAVVAGGVLDLTVDELECGIEASTYPLHREPWTVHLEYYRRGALADMRCGGTLIGRRHVLTAAHCVSKAAGASKATSIVARLGEYDLSSQQDCVDGVCAHLPVKINVVAVTIHPLYDGRDHDVAILTLAIDAPYTETIRPVCLPSGGLPEDAILTASGWGEDFTKGIYSDVKKHLELPYWSPPKCQKAYQNLLLPKPIVCAGGEKDIDTCRGDSGGPLTWGVERRELWGVTSTGNVICGTKGFPGIYTSVVHHLEWIKETMEK</sequence>
<dbReference type="PROSITE" id="PS00134">
    <property type="entry name" value="TRYPSIN_HIS"/>
    <property type="match status" value="1"/>
</dbReference>
<comment type="similarity">
    <text evidence="4">Belongs to the peptidase S1 family. CLIP subfamily.</text>
</comment>
<feature type="domain" description="Peptidase S1" evidence="7">
    <location>
        <begin position="14"/>
        <end position="272"/>
    </location>
</feature>
<dbReference type="InterPro" id="IPR018114">
    <property type="entry name" value="TRYPSIN_HIS"/>
</dbReference>
<evidence type="ECO:0000256" key="6">
    <source>
        <dbReference type="SAM" id="SignalP"/>
    </source>
</evidence>
<dbReference type="Pfam" id="PF00089">
    <property type="entry name" value="Trypsin"/>
    <property type="match status" value="1"/>
</dbReference>
<dbReference type="PROSITE" id="PS00135">
    <property type="entry name" value="TRYPSIN_SER"/>
    <property type="match status" value="1"/>
</dbReference>
<keyword evidence="3" id="KW-0325">Glycoprotein</keyword>
<dbReference type="SUPFAM" id="SSF50494">
    <property type="entry name" value="Trypsin-like serine proteases"/>
    <property type="match status" value="1"/>
</dbReference>
<keyword evidence="5" id="KW-0645">Protease</keyword>
<dbReference type="Gene3D" id="2.40.10.10">
    <property type="entry name" value="Trypsin-like serine proteases"/>
    <property type="match status" value="2"/>
</dbReference>
<dbReference type="AlphaFoldDB" id="A0ABD0SAB7"/>
<dbReference type="GO" id="GO:0006508">
    <property type="term" value="P:proteolysis"/>
    <property type="evidence" value="ECO:0007669"/>
    <property type="project" value="UniProtKB-KW"/>
</dbReference>
<keyword evidence="5" id="KW-0378">Hydrolase</keyword>
<dbReference type="InterPro" id="IPR009003">
    <property type="entry name" value="Peptidase_S1_PA"/>
</dbReference>
<keyword evidence="5" id="KW-0720">Serine protease</keyword>
<organism evidence="8 9">
    <name type="scientific">Loxostege sticticalis</name>
    <name type="common">Beet webworm moth</name>
    <dbReference type="NCBI Taxonomy" id="481309"/>
    <lineage>
        <taxon>Eukaryota</taxon>
        <taxon>Metazoa</taxon>
        <taxon>Ecdysozoa</taxon>
        <taxon>Arthropoda</taxon>
        <taxon>Hexapoda</taxon>
        <taxon>Insecta</taxon>
        <taxon>Pterygota</taxon>
        <taxon>Neoptera</taxon>
        <taxon>Endopterygota</taxon>
        <taxon>Lepidoptera</taxon>
        <taxon>Glossata</taxon>
        <taxon>Ditrysia</taxon>
        <taxon>Pyraloidea</taxon>
        <taxon>Crambidae</taxon>
        <taxon>Pyraustinae</taxon>
        <taxon>Loxostege</taxon>
    </lineage>
</organism>
<dbReference type="EMBL" id="JBEDNZ010000025">
    <property type="protein sequence ID" value="KAL0810747.1"/>
    <property type="molecule type" value="Genomic_DNA"/>
</dbReference>
<dbReference type="InterPro" id="IPR051487">
    <property type="entry name" value="Ser/Thr_Proteases_Immune/Dev"/>
</dbReference>
<evidence type="ECO:0000313" key="9">
    <source>
        <dbReference type="Proteomes" id="UP001549921"/>
    </source>
</evidence>
<keyword evidence="2" id="KW-1015">Disulfide bond</keyword>
<evidence type="ECO:0000256" key="2">
    <source>
        <dbReference type="ARBA" id="ARBA00023157"/>
    </source>
</evidence>
<reference evidence="8 9" key="1">
    <citation type="submission" date="2024-06" db="EMBL/GenBank/DDBJ databases">
        <title>A chromosome-level genome assembly of beet webworm, Loxostege sticticalis.</title>
        <authorList>
            <person name="Zhang Y."/>
        </authorList>
    </citation>
    <scope>NUCLEOTIDE SEQUENCE [LARGE SCALE GENOMIC DNA]</scope>
    <source>
        <strain evidence="8">AQ028</strain>
        <tissue evidence="8">Male pupae</tissue>
    </source>
</reference>
<proteinExistence type="inferred from homology"/>
<dbReference type="SMART" id="SM00020">
    <property type="entry name" value="Tryp_SPc"/>
    <property type="match status" value="1"/>
</dbReference>
<dbReference type="GO" id="GO:0008236">
    <property type="term" value="F:serine-type peptidase activity"/>
    <property type="evidence" value="ECO:0007669"/>
    <property type="project" value="UniProtKB-KW"/>
</dbReference>
<gene>
    <name evidence="8" type="ORF">ABMA28_010065</name>
</gene>
<feature type="chain" id="PRO_5044795729" description="Peptidase S1 domain-containing protein" evidence="6">
    <location>
        <begin position="17"/>
        <end position="273"/>
    </location>
</feature>
<evidence type="ECO:0000259" key="7">
    <source>
        <dbReference type="PROSITE" id="PS50240"/>
    </source>
</evidence>
<comment type="caution">
    <text evidence="8">The sequence shown here is derived from an EMBL/GenBank/DDBJ whole genome shotgun (WGS) entry which is preliminary data.</text>
</comment>
<dbReference type="PANTHER" id="PTHR24256">
    <property type="entry name" value="TRYPTASE-RELATED"/>
    <property type="match status" value="1"/>
</dbReference>
<dbReference type="Proteomes" id="UP001549921">
    <property type="component" value="Unassembled WGS sequence"/>
</dbReference>
<dbReference type="InterPro" id="IPR001254">
    <property type="entry name" value="Trypsin_dom"/>
</dbReference>
<name>A0ABD0SAB7_LOXSC</name>
<dbReference type="InterPro" id="IPR043504">
    <property type="entry name" value="Peptidase_S1_PA_chymotrypsin"/>
</dbReference>
<protein>
    <recommendedName>
        <fullName evidence="7">Peptidase S1 domain-containing protein</fullName>
    </recommendedName>
</protein>
<evidence type="ECO:0000313" key="8">
    <source>
        <dbReference type="EMBL" id="KAL0810747.1"/>
    </source>
</evidence>
<feature type="signal peptide" evidence="6">
    <location>
        <begin position="1"/>
        <end position="16"/>
    </location>
</feature>
<dbReference type="PROSITE" id="PS50240">
    <property type="entry name" value="TRYPSIN_DOM"/>
    <property type="match status" value="1"/>
</dbReference>
<dbReference type="InterPro" id="IPR001314">
    <property type="entry name" value="Peptidase_S1A"/>
</dbReference>
<evidence type="ECO:0000256" key="4">
    <source>
        <dbReference type="ARBA" id="ARBA00024195"/>
    </source>
</evidence>
<dbReference type="FunFam" id="2.40.10.10:FF:000028">
    <property type="entry name" value="Serine protease easter"/>
    <property type="match status" value="1"/>
</dbReference>
<keyword evidence="1 6" id="KW-0732">Signal</keyword>
<dbReference type="InterPro" id="IPR033116">
    <property type="entry name" value="TRYPSIN_SER"/>
</dbReference>
<dbReference type="CDD" id="cd00190">
    <property type="entry name" value="Tryp_SPc"/>
    <property type="match status" value="1"/>
</dbReference>
<accession>A0ABD0SAB7</accession>